<keyword evidence="1" id="KW-0732">Signal</keyword>
<evidence type="ECO:0000313" key="2">
    <source>
        <dbReference type="EnsemblMetazoa" id="XP_003426845"/>
    </source>
</evidence>
<dbReference type="AlphaFoldDB" id="A0A7M7LNR7"/>
<dbReference type="EnsemblMetazoa" id="XM_003426797">
    <property type="protein sequence ID" value="XP_003426845"/>
    <property type="gene ID" value="LOC100679224"/>
</dbReference>
<dbReference type="RefSeq" id="XP_003426845.3">
    <property type="nucleotide sequence ID" value="XM_003426797.3"/>
</dbReference>
<protein>
    <submittedName>
        <fullName evidence="2">Uncharacterized protein</fullName>
    </submittedName>
</protein>
<dbReference type="OrthoDB" id="7701533at2759"/>
<feature type="signal peptide" evidence="1">
    <location>
        <begin position="1"/>
        <end position="24"/>
    </location>
</feature>
<keyword evidence="3" id="KW-1185">Reference proteome</keyword>
<name>A0A7M7LNR7_NASVI</name>
<evidence type="ECO:0000256" key="1">
    <source>
        <dbReference type="SAM" id="SignalP"/>
    </source>
</evidence>
<dbReference type="KEGG" id="nvi:100679224"/>
<organism evidence="2 3">
    <name type="scientific">Nasonia vitripennis</name>
    <name type="common">Parasitic wasp</name>
    <dbReference type="NCBI Taxonomy" id="7425"/>
    <lineage>
        <taxon>Eukaryota</taxon>
        <taxon>Metazoa</taxon>
        <taxon>Ecdysozoa</taxon>
        <taxon>Arthropoda</taxon>
        <taxon>Hexapoda</taxon>
        <taxon>Insecta</taxon>
        <taxon>Pterygota</taxon>
        <taxon>Neoptera</taxon>
        <taxon>Endopterygota</taxon>
        <taxon>Hymenoptera</taxon>
        <taxon>Apocrita</taxon>
        <taxon>Proctotrupomorpha</taxon>
        <taxon>Chalcidoidea</taxon>
        <taxon>Pteromalidae</taxon>
        <taxon>Pteromalinae</taxon>
        <taxon>Nasonia</taxon>
    </lineage>
</organism>
<dbReference type="GeneID" id="100679224"/>
<proteinExistence type="predicted"/>
<accession>A0A7M7LNR7</accession>
<dbReference type="InParanoid" id="A0A7M7LNR7"/>
<evidence type="ECO:0000313" key="3">
    <source>
        <dbReference type="Proteomes" id="UP000002358"/>
    </source>
</evidence>
<feature type="chain" id="PRO_5029662957" evidence="1">
    <location>
        <begin position="25"/>
        <end position="194"/>
    </location>
</feature>
<dbReference type="Proteomes" id="UP000002358">
    <property type="component" value="Chromosome 1"/>
</dbReference>
<sequence length="194" mass="22101">MRVNVYITMIYFLLILGITKTCQASGWGLGYGYGEGHSFGEISLDHNSISHDLHGWNQIHDLSDNKKPISGLEAWLQDVVIGKDHKGLVKPIIKEIAYPVYKNVEIKIPYPQVQQVNQPYPVLVPMLHPVPYEVIKTVVKTVEKKVPTPVEKIVPVPVEKPVPYEVVKHIPMFVEKKIPIKIPVYKTIHHKVYN</sequence>
<reference evidence="2" key="1">
    <citation type="submission" date="2021-01" db="UniProtKB">
        <authorList>
            <consortium name="EnsemblMetazoa"/>
        </authorList>
    </citation>
    <scope>IDENTIFICATION</scope>
</reference>